<proteinExistence type="predicted"/>
<keyword evidence="2" id="KW-1185">Reference proteome</keyword>
<sequence length="78" mass="8757">MSWGQIHELGQYPCETALLPAACAAMSPHADFDKAAENIRKLKTKPTDDEMWGIYDLYNHNKGLSKEDAMALIEKYGI</sequence>
<evidence type="ECO:0000313" key="1">
    <source>
        <dbReference type="Ensembl" id="ENSLLEP00000000366.1"/>
    </source>
</evidence>
<reference evidence="1" key="2">
    <citation type="submission" date="2025-09" db="UniProtKB">
        <authorList>
            <consortium name="Ensembl"/>
        </authorList>
    </citation>
    <scope>IDENTIFICATION</scope>
</reference>
<protein>
    <submittedName>
        <fullName evidence="1">Uncharacterized protein</fullName>
    </submittedName>
</protein>
<dbReference type="AlphaFoldDB" id="A0A8C5P6H0"/>
<accession>A0A8C5P6H0</accession>
<dbReference type="Ensembl" id="ENSLLET00000000386.1">
    <property type="protein sequence ID" value="ENSLLEP00000000366.1"/>
    <property type="gene ID" value="ENSLLEG00000000229.1"/>
</dbReference>
<evidence type="ECO:0000313" key="2">
    <source>
        <dbReference type="Proteomes" id="UP000694569"/>
    </source>
</evidence>
<organism evidence="1 2">
    <name type="scientific">Leptobrachium leishanense</name>
    <name type="common">Leishan spiny toad</name>
    <dbReference type="NCBI Taxonomy" id="445787"/>
    <lineage>
        <taxon>Eukaryota</taxon>
        <taxon>Metazoa</taxon>
        <taxon>Chordata</taxon>
        <taxon>Craniata</taxon>
        <taxon>Vertebrata</taxon>
        <taxon>Euteleostomi</taxon>
        <taxon>Amphibia</taxon>
        <taxon>Batrachia</taxon>
        <taxon>Anura</taxon>
        <taxon>Pelobatoidea</taxon>
        <taxon>Megophryidae</taxon>
        <taxon>Leptobrachium</taxon>
    </lineage>
</organism>
<reference evidence="1" key="1">
    <citation type="submission" date="2025-08" db="UniProtKB">
        <authorList>
            <consortium name="Ensembl"/>
        </authorList>
    </citation>
    <scope>IDENTIFICATION</scope>
</reference>
<dbReference type="Proteomes" id="UP000694569">
    <property type="component" value="Unplaced"/>
</dbReference>
<name>A0A8C5P6H0_9ANUR</name>